<protein>
    <submittedName>
        <fullName evidence="1">Uncharacterized protein</fullName>
    </submittedName>
</protein>
<evidence type="ECO:0000313" key="2">
    <source>
        <dbReference type="Proteomes" id="UP000649328"/>
    </source>
</evidence>
<gene>
    <name evidence="1" type="ORF">HF325_004321</name>
</gene>
<dbReference type="Proteomes" id="UP000649328">
    <property type="component" value="Unassembled WGS sequence"/>
</dbReference>
<sequence length="75" mass="8474">MADLSQNTDKHDFGFVNGRGSKIAWDLRSDWSLADKLFSRAPSYSTAPLASHCLLKNIFHVPRVLWPPGLDGWFN</sequence>
<dbReference type="AlphaFoldDB" id="A0A8H7GQF8"/>
<proteinExistence type="predicted"/>
<accession>A0A8H7GQF8</accession>
<keyword evidence="2" id="KW-1185">Reference proteome</keyword>
<comment type="caution">
    <text evidence="1">The sequence shown here is derived from an EMBL/GenBank/DDBJ whole genome shotgun (WGS) entry which is preliminary data.</text>
</comment>
<evidence type="ECO:0000313" key="1">
    <source>
        <dbReference type="EMBL" id="KAF8001820.1"/>
    </source>
</evidence>
<reference evidence="1" key="1">
    <citation type="submission" date="2020-10" db="EMBL/GenBank/DDBJ databases">
        <title>The Whole-Genome Sequence of Metschnikowia persimmonesis, a Novel Endophytic Yeast Species Isolated from Medicinal Plant Diospyros kaki Thumb.</title>
        <authorList>
            <person name="Rahmat E."/>
            <person name="Kang Y."/>
        </authorList>
    </citation>
    <scope>NUCLEOTIDE SEQUENCE</scope>
    <source>
        <strain evidence="1">KIOM G15050</strain>
    </source>
</reference>
<organism evidence="1 2">
    <name type="scientific">Metschnikowia pulcherrima</name>
    <dbReference type="NCBI Taxonomy" id="27326"/>
    <lineage>
        <taxon>Eukaryota</taxon>
        <taxon>Fungi</taxon>
        <taxon>Dikarya</taxon>
        <taxon>Ascomycota</taxon>
        <taxon>Saccharomycotina</taxon>
        <taxon>Pichiomycetes</taxon>
        <taxon>Metschnikowiaceae</taxon>
        <taxon>Metschnikowia</taxon>
    </lineage>
</organism>
<dbReference type="EMBL" id="JACBPP010000005">
    <property type="protein sequence ID" value="KAF8001820.1"/>
    <property type="molecule type" value="Genomic_DNA"/>
</dbReference>
<name>A0A8H7GQF8_9ASCO</name>